<name>A0A845E8R6_9BACI</name>
<dbReference type="AlphaFoldDB" id="A0A845E8R6"/>
<dbReference type="EMBL" id="WMET01000012">
    <property type="protein sequence ID" value="MYL22044.1"/>
    <property type="molecule type" value="Genomic_DNA"/>
</dbReference>
<reference evidence="1 2" key="1">
    <citation type="submission" date="2019-11" db="EMBL/GenBank/DDBJ databases">
        <title>Genome sequences of 17 halophilic strains isolated from different environments.</title>
        <authorList>
            <person name="Furrow R.E."/>
        </authorList>
    </citation>
    <scope>NUCLEOTIDE SEQUENCE [LARGE SCALE GENOMIC DNA]</scope>
    <source>
        <strain evidence="1 2">22511_23_Filter</strain>
    </source>
</reference>
<gene>
    <name evidence="1" type="ORF">GLW04_19400</name>
</gene>
<proteinExistence type="predicted"/>
<sequence length="86" mass="10452">MYTYTEEEKYNIQKKIEDIKNKLPDRAELEFDYENNALHVRANKSLHSNFRRQGKIKSKSKIFEEKIKPEDIRESKVLRTYDDLDQ</sequence>
<organism evidence="1 2">
    <name type="scientific">Halobacillus litoralis</name>
    <dbReference type="NCBI Taxonomy" id="45668"/>
    <lineage>
        <taxon>Bacteria</taxon>
        <taxon>Bacillati</taxon>
        <taxon>Bacillota</taxon>
        <taxon>Bacilli</taxon>
        <taxon>Bacillales</taxon>
        <taxon>Bacillaceae</taxon>
        <taxon>Halobacillus</taxon>
    </lineage>
</organism>
<protein>
    <submittedName>
        <fullName evidence="1">Uncharacterized protein</fullName>
    </submittedName>
</protein>
<accession>A0A845E8R6</accession>
<evidence type="ECO:0000313" key="2">
    <source>
        <dbReference type="Proteomes" id="UP000460949"/>
    </source>
</evidence>
<dbReference type="Proteomes" id="UP000460949">
    <property type="component" value="Unassembled WGS sequence"/>
</dbReference>
<comment type="caution">
    <text evidence="1">The sequence shown here is derived from an EMBL/GenBank/DDBJ whole genome shotgun (WGS) entry which is preliminary data.</text>
</comment>
<dbReference type="RefSeq" id="WP_160839960.1">
    <property type="nucleotide sequence ID" value="NZ_WMET01000012.1"/>
</dbReference>
<evidence type="ECO:0000313" key="1">
    <source>
        <dbReference type="EMBL" id="MYL22044.1"/>
    </source>
</evidence>